<accession>A0A917UAV5</accession>
<feature type="domain" description="Copper resistance protein D" evidence="8">
    <location>
        <begin position="241"/>
        <end position="338"/>
    </location>
</feature>
<keyword evidence="4 7" id="KW-1133">Transmembrane helix</keyword>
<evidence type="ECO:0000256" key="4">
    <source>
        <dbReference type="ARBA" id="ARBA00022989"/>
    </source>
</evidence>
<keyword evidence="3 7" id="KW-0812">Transmembrane</keyword>
<dbReference type="GO" id="GO:0006825">
    <property type="term" value="P:copper ion transport"/>
    <property type="evidence" value="ECO:0007669"/>
    <property type="project" value="InterPro"/>
</dbReference>
<dbReference type="InterPro" id="IPR008457">
    <property type="entry name" value="Cu-R_CopD_dom"/>
</dbReference>
<evidence type="ECO:0000256" key="6">
    <source>
        <dbReference type="SAM" id="MobiDB-lite"/>
    </source>
</evidence>
<dbReference type="EMBL" id="BMPI01000055">
    <property type="protein sequence ID" value="GGM67126.1"/>
    <property type="molecule type" value="Genomic_DNA"/>
</dbReference>
<evidence type="ECO:0000259" key="8">
    <source>
        <dbReference type="Pfam" id="PF05425"/>
    </source>
</evidence>
<dbReference type="GO" id="GO:0005886">
    <property type="term" value="C:plasma membrane"/>
    <property type="evidence" value="ECO:0007669"/>
    <property type="project" value="UniProtKB-SubCell"/>
</dbReference>
<feature type="transmembrane region" description="Helical" evidence="7">
    <location>
        <begin position="493"/>
        <end position="513"/>
    </location>
</feature>
<feature type="transmembrane region" description="Helical" evidence="7">
    <location>
        <begin position="246"/>
        <end position="267"/>
    </location>
</feature>
<feature type="transmembrane region" description="Helical" evidence="7">
    <location>
        <begin position="145"/>
        <end position="167"/>
    </location>
</feature>
<evidence type="ECO:0000313" key="9">
    <source>
        <dbReference type="EMBL" id="GGM67126.1"/>
    </source>
</evidence>
<reference evidence="9" key="2">
    <citation type="submission" date="2020-09" db="EMBL/GenBank/DDBJ databases">
        <authorList>
            <person name="Sun Q."/>
            <person name="Ohkuma M."/>
        </authorList>
    </citation>
    <scope>NUCLEOTIDE SEQUENCE</scope>
    <source>
        <strain evidence="9">JCM 19831</strain>
    </source>
</reference>
<dbReference type="InterPro" id="IPR019108">
    <property type="entry name" value="Caa3_assmbl_CtaG-rel"/>
</dbReference>
<dbReference type="InterPro" id="IPR032694">
    <property type="entry name" value="CopC/D"/>
</dbReference>
<evidence type="ECO:0000256" key="7">
    <source>
        <dbReference type="SAM" id="Phobius"/>
    </source>
</evidence>
<dbReference type="Pfam" id="PF09678">
    <property type="entry name" value="Caa3_CtaG"/>
    <property type="match status" value="1"/>
</dbReference>
<reference evidence="9" key="1">
    <citation type="journal article" date="2014" name="Int. J. Syst. Evol. Microbiol.">
        <title>Complete genome sequence of Corynebacterium casei LMG S-19264T (=DSM 44701T), isolated from a smear-ripened cheese.</title>
        <authorList>
            <consortium name="US DOE Joint Genome Institute (JGI-PGF)"/>
            <person name="Walter F."/>
            <person name="Albersmeier A."/>
            <person name="Kalinowski J."/>
            <person name="Ruckert C."/>
        </authorList>
    </citation>
    <scope>NUCLEOTIDE SEQUENCE</scope>
    <source>
        <strain evidence="9">JCM 19831</strain>
    </source>
</reference>
<dbReference type="AlphaFoldDB" id="A0A917UAV5"/>
<keyword evidence="2" id="KW-1003">Cell membrane</keyword>
<protein>
    <submittedName>
        <fullName evidence="9">ABC transporter permease</fullName>
    </submittedName>
</protein>
<evidence type="ECO:0000256" key="5">
    <source>
        <dbReference type="ARBA" id="ARBA00023136"/>
    </source>
</evidence>
<feature type="transmembrane region" description="Helical" evidence="7">
    <location>
        <begin position="206"/>
        <end position="234"/>
    </location>
</feature>
<feature type="transmembrane region" description="Helical" evidence="7">
    <location>
        <begin position="525"/>
        <end position="546"/>
    </location>
</feature>
<feature type="transmembrane region" description="Helical" evidence="7">
    <location>
        <begin position="65"/>
        <end position="85"/>
    </location>
</feature>
<feature type="transmembrane region" description="Helical" evidence="7">
    <location>
        <begin position="279"/>
        <end position="300"/>
    </location>
</feature>
<evidence type="ECO:0000256" key="2">
    <source>
        <dbReference type="ARBA" id="ARBA00022475"/>
    </source>
</evidence>
<feature type="transmembrane region" description="Helical" evidence="7">
    <location>
        <begin position="558"/>
        <end position="580"/>
    </location>
</feature>
<feature type="transmembrane region" description="Helical" evidence="7">
    <location>
        <begin position="14"/>
        <end position="35"/>
    </location>
</feature>
<feature type="transmembrane region" description="Helical" evidence="7">
    <location>
        <begin position="106"/>
        <end position="125"/>
    </location>
</feature>
<comment type="caution">
    <text evidence="9">The sequence shown here is derived from an EMBL/GenBank/DDBJ whole genome shotgun (WGS) entry which is preliminary data.</text>
</comment>
<dbReference type="RefSeq" id="WP_190255365.1">
    <property type="nucleotide sequence ID" value="NZ_BMPI01000055.1"/>
</dbReference>
<evidence type="ECO:0000256" key="3">
    <source>
        <dbReference type="ARBA" id="ARBA00022692"/>
    </source>
</evidence>
<proteinExistence type="predicted"/>
<comment type="subcellular location">
    <subcellularLocation>
        <location evidence="1">Cell membrane</location>
        <topology evidence="1">Multi-pass membrane protein</topology>
    </subcellularLocation>
</comment>
<evidence type="ECO:0000313" key="10">
    <source>
        <dbReference type="Proteomes" id="UP000642070"/>
    </source>
</evidence>
<feature type="transmembrane region" description="Helical" evidence="7">
    <location>
        <begin position="321"/>
        <end position="339"/>
    </location>
</feature>
<evidence type="ECO:0000256" key="1">
    <source>
        <dbReference type="ARBA" id="ARBA00004651"/>
    </source>
</evidence>
<sequence length="688" mass="71869">MTVATPGGDGVRRWLPLAVAAGVVTFGGAAAVLALRGAGGWPSGPLPGITSAGPVTDWGLPLSRVGRTLASSATIGMLMAATVLTPQAPGSCRMLAAVGQRSLRNAGWAAAGWMLATTANAAFTLSDLMAVPTWQALAPATMWEFLTGTSSGRASSVSAATAGVIVVTARVGRSAATGIGLAALAMVGVLAPVFTGHAAAQGSHQIAVSALVLHVGAATVWAGGLAGLLACRHLAPEALARSIRRFSWVAAVCMVAVAASGLISAAVRLPTPSSLLATGYGWLLLGKTTALCALAFVGFLQRARSIPALATGDRRVLVRTTVAEAALFGLTFGLAAGLSRTPPPASFVPEDPAARLLGFPMPGPPTARSLLVDWLPEPLTLTAATVAVALYLAAVWRLWRRGDHWPVARTAMWVSGWVVVIVATSSGLARYAPVLFSAHMIQHMILTMVAPILFVLAAPATVGLRALRPSADPAWAGPREWITAALHSRSARLLTHPAVAFGIYTTSLYGMYLTDLYEIALRSHLGHLVMIAHFLGAGYLFFWVLIGADPSPRPRPAFPFRLVILLIFMAMHAIFGLIMMQTQEVIANDWYSQLGRPWGNGALADQKVGGGIAWASGELPALTVAIALVVQWSRSDARADARYDRSVDRAERSGADNAHAAYNRMLAQLAERDGRPRPTEAAPAGDRQ</sequence>
<name>A0A917UAV5_9ACTN</name>
<dbReference type="Proteomes" id="UP000642070">
    <property type="component" value="Unassembled WGS sequence"/>
</dbReference>
<keyword evidence="5 7" id="KW-0472">Membrane</keyword>
<dbReference type="PANTHER" id="PTHR34820">
    <property type="entry name" value="INNER MEMBRANE PROTEIN YEBZ"/>
    <property type="match status" value="1"/>
</dbReference>
<keyword evidence="10" id="KW-1185">Reference proteome</keyword>
<feature type="transmembrane region" description="Helical" evidence="7">
    <location>
        <begin position="411"/>
        <end position="432"/>
    </location>
</feature>
<feature type="transmembrane region" description="Helical" evidence="7">
    <location>
        <begin position="379"/>
        <end position="399"/>
    </location>
</feature>
<gene>
    <name evidence="9" type="ORF">GCM10007977_081030</name>
</gene>
<organism evidence="9 10">
    <name type="scientific">Dactylosporangium sucinum</name>
    <dbReference type="NCBI Taxonomy" id="1424081"/>
    <lineage>
        <taxon>Bacteria</taxon>
        <taxon>Bacillati</taxon>
        <taxon>Actinomycetota</taxon>
        <taxon>Actinomycetes</taxon>
        <taxon>Micromonosporales</taxon>
        <taxon>Micromonosporaceae</taxon>
        <taxon>Dactylosporangium</taxon>
    </lineage>
</organism>
<feature type="region of interest" description="Disordered" evidence="6">
    <location>
        <begin position="669"/>
        <end position="688"/>
    </location>
</feature>
<dbReference type="PANTHER" id="PTHR34820:SF4">
    <property type="entry name" value="INNER MEMBRANE PROTEIN YEBZ"/>
    <property type="match status" value="1"/>
</dbReference>
<feature type="transmembrane region" description="Helical" evidence="7">
    <location>
        <begin position="179"/>
        <end position="200"/>
    </location>
</feature>
<dbReference type="Pfam" id="PF05425">
    <property type="entry name" value="CopD"/>
    <property type="match status" value="1"/>
</dbReference>
<feature type="transmembrane region" description="Helical" evidence="7">
    <location>
        <begin position="444"/>
        <end position="464"/>
    </location>
</feature>